<comment type="similarity">
    <text evidence="1 3">Belongs to the D-isomer specific 2-hydroxyacid dehydrogenase family.</text>
</comment>
<evidence type="ECO:0000256" key="3">
    <source>
        <dbReference type="RuleBase" id="RU003719"/>
    </source>
</evidence>
<reference evidence="7" key="1">
    <citation type="journal article" date="2019" name="Int. J. Syst. Evol. Microbiol.">
        <title>The Global Catalogue of Microorganisms (GCM) 10K type strain sequencing project: providing services to taxonomists for standard genome sequencing and annotation.</title>
        <authorList>
            <consortium name="The Broad Institute Genomics Platform"/>
            <consortium name="The Broad Institute Genome Sequencing Center for Infectious Disease"/>
            <person name="Wu L."/>
            <person name="Ma J."/>
        </authorList>
    </citation>
    <scope>NUCLEOTIDE SEQUENCE [LARGE SCALE GENOMIC DNA]</scope>
    <source>
        <strain evidence="7">CGMCC 4.7427</strain>
    </source>
</reference>
<sequence length="336" mass="37502">MKTLIYSSKDFEIPFLENENSGFHELKFIPERLTTHTAYMAIGFEAVSIFSADDASSNVLEKLKDFGVKHITLRSAGYDNVNLRAAKRLKIKVANAPDYSPNAVAEHAVALLQTLNRKITLSRKQTQNYNFTLSNLVGFDLVGKTVGIIGTGKIGSVIVQIMNGYGCDVLATDPFKNKDLIEANSVKYVDVTLLCEQSDIIFLSVPLNKDTYQCIDKSKLDLMKKNTLLINVARGAVVHTQDVVDSVITNQIAGYATDVYDKESGVFFYDRSKDQPQDVALKILLNHDRILLTPHQAFATQEALQNIAKTTISNLKHWQEGQEPKTTLHPFEVIFE</sequence>
<evidence type="ECO:0000259" key="5">
    <source>
        <dbReference type="Pfam" id="PF02826"/>
    </source>
</evidence>
<dbReference type="Gene3D" id="3.40.50.720">
    <property type="entry name" value="NAD(P)-binding Rossmann-like Domain"/>
    <property type="match status" value="2"/>
</dbReference>
<dbReference type="InterPro" id="IPR036291">
    <property type="entry name" value="NAD(P)-bd_dom_sf"/>
</dbReference>
<dbReference type="InterPro" id="IPR006139">
    <property type="entry name" value="D-isomer_2_OHA_DH_cat_dom"/>
</dbReference>
<comment type="caution">
    <text evidence="6">The sequence shown here is derived from an EMBL/GenBank/DDBJ whole genome shotgun (WGS) entry which is preliminary data.</text>
</comment>
<dbReference type="PANTHER" id="PTHR43026">
    <property type="entry name" value="2-HYDROXYACID DEHYDROGENASE HOMOLOG 1-RELATED"/>
    <property type="match status" value="1"/>
</dbReference>
<dbReference type="PANTHER" id="PTHR43026:SF1">
    <property type="entry name" value="2-HYDROXYACID DEHYDROGENASE HOMOLOG 1-RELATED"/>
    <property type="match status" value="1"/>
</dbReference>
<dbReference type="SUPFAM" id="SSF51735">
    <property type="entry name" value="NAD(P)-binding Rossmann-fold domains"/>
    <property type="match status" value="1"/>
</dbReference>
<dbReference type="EMBL" id="JBHSHB010000008">
    <property type="protein sequence ID" value="MFC4689881.1"/>
    <property type="molecule type" value="Genomic_DNA"/>
</dbReference>
<dbReference type="InterPro" id="IPR006140">
    <property type="entry name" value="D-isomer_DH_NAD-bd"/>
</dbReference>
<dbReference type="InterPro" id="IPR029752">
    <property type="entry name" value="D-isomer_DH_CS1"/>
</dbReference>
<keyword evidence="7" id="KW-1185">Reference proteome</keyword>
<dbReference type="SUPFAM" id="SSF52283">
    <property type="entry name" value="Formate/glycerate dehydrogenase catalytic domain-like"/>
    <property type="match status" value="1"/>
</dbReference>
<dbReference type="Pfam" id="PF00389">
    <property type="entry name" value="2-Hacid_dh"/>
    <property type="match status" value="1"/>
</dbReference>
<evidence type="ECO:0000313" key="7">
    <source>
        <dbReference type="Proteomes" id="UP001595878"/>
    </source>
</evidence>
<name>A0ABV9L871_9FLAO</name>
<evidence type="ECO:0000256" key="2">
    <source>
        <dbReference type="ARBA" id="ARBA00023027"/>
    </source>
</evidence>
<gene>
    <name evidence="6" type="ORF">ACFO5T_05515</name>
</gene>
<keyword evidence="2" id="KW-0520">NAD</keyword>
<dbReference type="EC" id="1.1.1.28" evidence="6"/>
<dbReference type="InterPro" id="IPR058205">
    <property type="entry name" value="D-LDH-like"/>
</dbReference>
<proteinExistence type="inferred from homology"/>
<keyword evidence="3 6" id="KW-0560">Oxidoreductase</keyword>
<dbReference type="Proteomes" id="UP001595878">
    <property type="component" value="Unassembled WGS sequence"/>
</dbReference>
<evidence type="ECO:0000256" key="1">
    <source>
        <dbReference type="ARBA" id="ARBA00005854"/>
    </source>
</evidence>
<dbReference type="PROSITE" id="PS00065">
    <property type="entry name" value="D_2_HYDROXYACID_DH_1"/>
    <property type="match status" value="1"/>
</dbReference>
<dbReference type="Pfam" id="PF02826">
    <property type="entry name" value="2-Hacid_dh_C"/>
    <property type="match status" value="1"/>
</dbReference>
<protein>
    <submittedName>
        <fullName evidence="6">2-hydroxyacid dehydrogenase</fullName>
        <ecNumber evidence="6">1.1.1.28</ecNumber>
    </submittedName>
</protein>
<evidence type="ECO:0000313" key="6">
    <source>
        <dbReference type="EMBL" id="MFC4689881.1"/>
    </source>
</evidence>
<dbReference type="CDD" id="cd12183">
    <property type="entry name" value="LDH_like_2"/>
    <property type="match status" value="1"/>
</dbReference>
<accession>A0ABV9L871</accession>
<dbReference type="RefSeq" id="WP_380032660.1">
    <property type="nucleotide sequence ID" value="NZ_JBHSHB010000008.1"/>
</dbReference>
<dbReference type="GO" id="GO:0008720">
    <property type="term" value="F:D-lactate dehydrogenase (NAD+) activity"/>
    <property type="evidence" value="ECO:0007669"/>
    <property type="project" value="UniProtKB-EC"/>
</dbReference>
<feature type="domain" description="D-isomer specific 2-hydroxyacid dehydrogenase catalytic" evidence="4">
    <location>
        <begin position="4"/>
        <end position="326"/>
    </location>
</feature>
<organism evidence="6 7">
    <name type="scientific">Dokdonia genika</name>
    <dbReference type="NCBI Taxonomy" id="308113"/>
    <lineage>
        <taxon>Bacteria</taxon>
        <taxon>Pseudomonadati</taxon>
        <taxon>Bacteroidota</taxon>
        <taxon>Flavobacteriia</taxon>
        <taxon>Flavobacteriales</taxon>
        <taxon>Flavobacteriaceae</taxon>
        <taxon>Dokdonia</taxon>
    </lineage>
</organism>
<feature type="domain" description="D-isomer specific 2-hydroxyacid dehydrogenase NAD-binding" evidence="5">
    <location>
        <begin position="110"/>
        <end position="297"/>
    </location>
</feature>
<evidence type="ECO:0000259" key="4">
    <source>
        <dbReference type="Pfam" id="PF00389"/>
    </source>
</evidence>